<dbReference type="OrthoDB" id="3837980at2"/>
<reference evidence="1 2" key="1">
    <citation type="submission" date="2011-05" db="EMBL/GenBank/DDBJ databases">
        <title>Whole genome sequence of Microlunatus phosphovorus NM-1.</title>
        <authorList>
            <person name="Hosoyama A."/>
            <person name="Sasaki K."/>
            <person name="Harada T."/>
            <person name="Igarashi R."/>
            <person name="Kawakoshi A."/>
            <person name="Sasagawa M."/>
            <person name="Fukada J."/>
            <person name="Nakamura S."/>
            <person name="Katano Y."/>
            <person name="Hanada S."/>
            <person name="Kamagata Y."/>
            <person name="Nakamura N."/>
            <person name="Yamazaki S."/>
            <person name="Fujita N."/>
        </authorList>
    </citation>
    <scope>NUCLEOTIDE SEQUENCE [LARGE SCALE GENOMIC DNA]</scope>
    <source>
        <strain evidence="2">ATCC 700054 / DSM 10555 / JCM 9379 / NBRC 101784 / NCIMB 13414 / VKM Ac-1990 / NM-1</strain>
    </source>
</reference>
<dbReference type="InterPro" id="IPR031009">
    <property type="entry name" value="Tcm_partner"/>
</dbReference>
<dbReference type="STRING" id="1032480.MLP_01050"/>
<keyword evidence="2" id="KW-1185">Reference proteome</keyword>
<dbReference type="RefSeq" id="WP_013861008.1">
    <property type="nucleotide sequence ID" value="NC_015635.1"/>
</dbReference>
<name>F5XGL2_MICPN</name>
<dbReference type="KEGG" id="mph:MLP_01050"/>
<dbReference type="NCBIfam" id="TIGR04474">
    <property type="entry name" value="tcm_partner"/>
    <property type="match status" value="1"/>
</dbReference>
<dbReference type="AlphaFoldDB" id="F5XGL2"/>
<dbReference type="HOGENOM" id="CLU_072779_0_0_11"/>
<evidence type="ECO:0000313" key="1">
    <source>
        <dbReference type="EMBL" id="BAK33119.1"/>
    </source>
</evidence>
<accession>F5XGL2</accession>
<sequence>MARGWSYWSRNKLEILQGYLPAFNNAAKNKSSERIYIDLMAGEPENFDRDTGETFDGSARIALEAQPTFTRFAFGEMPPKSARLKADLDNRYTGAPFRVYAGDCNVTVDRMLSDLSDVRWAPTFAFLDQQAAELRWDTMAKLAGFRSGKTKAEQWILWSPAMIVKGVMGTNGAAFADKVDNLYGSGRWRQILDARINEKSIEASEFRREMVNLLRWQFETQLRYGHTIRIPMTMKNNTDLYDMVFATDHNAGLKIMSHLYKKAAEREPKMKQEAIDAASPQGVLFSDYSGPIPEWTSEQCWDPADSSWWRN</sequence>
<protein>
    <recommendedName>
        <fullName evidence="3">Three-Cys-motif partner protein TcmP</fullName>
    </recommendedName>
</protein>
<dbReference type="eggNOG" id="ENOG502Z8JQ">
    <property type="taxonomic scope" value="Bacteria"/>
</dbReference>
<evidence type="ECO:0008006" key="3">
    <source>
        <dbReference type="Google" id="ProtNLM"/>
    </source>
</evidence>
<dbReference type="Proteomes" id="UP000007947">
    <property type="component" value="Chromosome"/>
</dbReference>
<evidence type="ECO:0000313" key="2">
    <source>
        <dbReference type="Proteomes" id="UP000007947"/>
    </source>
</evidence>
<dbReference type="EMBL" id="AP012204">
    <property type="protein sequence ID" value="BAK33119.1"/>
    <property type="molecule type" value="Genomic_DNA"/>
</dbReference>
<proteinExistence type="predicted"/>
<organism evidence="1 2">
    <name type="scientific">Microlunatus phosphovorus (strain ATCC 700054 / DSM 10555 / JCM 9379 / NBRC 101784 / NCIMB 13414 / VKM Ac-1990 / NM-1)</name>
    <dbReference type="NCBI Taxonomy" id="1032480"/>
    <lineage>
        <taxon>Bacteria</taxon>
        <taxon>Bacillati</taxon>
        <taxon>Actinomycetota</taxon>
        <taxon>Actinomycetes</taxon>
        <taxon>Propionibacteriales</taxon>
        <taxon>Propionibacteriaceae</taxon>
        <taxon>Microlunatus</taxon>
    </lineage>
</organism>
<gene>
    <name evidence="1" type="ordered locus">MLP_01050</name>
</gene>